<evidence type="ECO:0000313" key="4">
    <source>
        <dbReference type="Proteomes" id="UP000180057"/>
    </source>
</evidence>
<reference evidence="3 4" key="1">
    <citation type="submission" date="2016-10" db="EMBL/GenBank/DDBJ databases">
        <title>Draft genome sequences of four alkaliphilic bacteria belonging to the Anaerobacillus genus.</title>
        <authorList>
            <person name="Bassil N.M."/>
            <person name="Lloyd J.R."/>
        </authorList>
    </citation>
    <scope>NUCLEOTIDE SEQUENCE [LARGE SCALE GENOMIC DNA]</scope>
    <source>
        <strain evidence="3 4">DSM 22531</strain>
    </source>
</reference>
<proteinExistence type="inferred from homology"/>
<evidence type="ECO:0000259" key="2">
    <source>
        <dbReference type="PROSITE" id="PS50983"/>
    </source>
</evidence>
<comment type="similarity">
    <text evidence="1">Belongs to the bacterial solute-binding protein 8 family.</text>
</comment>
<dbReference type="InterPro" id="IPR002491">
    <property type="entry name" value="ABC_transptr_periplasmic_BD"/>
</dbReference>
<name>A0A1S2M8G3_9BACI</name>
<dbReference type="InterPro" id="IPR050902">
    <property type="entry name" value="ABC_Transporter_SBP"/>
</dbReference>
<dbReference type="EMBL" id="MLQS01000006">
    <property type="protein sequence ID" value="OIJ20886.1"/>
    <property type="molecule type" value="Genomic_DNA"/>
</dbReference>
<dbReference type="Gene3D" id="3.40.50.1980">
    <property type="entry name" value="Nitrogenase molybdenum iron protein domain"/>
    <property type="match status" value="2"/>
</dbReference>
<dbReference type="AlphaFoldDB" id="A0A1S2M8G3"/>
<dbReference type="GO" id="GO:0071281">
    <property type="term" value="P:cellular response to iron ion"/>
    <property type="evidence" value="ECO:0007669"/>
    <property type="project" value="TreeGrafter"/>
</dbReference>
<evidence type="ECO:0000256" key="1">
    <source>
        <dbReference type="ARBA" id="ARBA00008814"/>
    </source>
</evidence>
<comment type="caution">
    <text evidence="3">The sequence shown here is derived from an EMBL/GenBank/DDBJ whole genome shotgun (WGS) entry which is preliminary data.</text>
</comment>
<sequence>MTVTDSAGRELIFESAPHRIATVIPGDMEIIYALGGELAARPQSSGEVRPPEAESLDVIGHPHDINFEILASLGVDLFIGHSRVNMKDIETLEALGINVLLSHGDSFEDIIGLINLYGRILDKGSEAEQLIHEIENEINALIGNQPEQPMKTLILFGTVDETMAALPQSLVGSLFELVGTENVASGLPRLDRYPTYAQLSLERVLEANPDVIYFMAHGDPQAVLDNFQSEMSKNPAWNNLTAVKNDNLIILPHSLFGTNPGPRIVESLQYLSESLESITIE</sequence>
<dbReference type="PROSITE" id="PS50983">
    <property type="entry name" value="FE_B12_PBP"/>
    <property type="match status" value="1"/>
</dbReference>
<dbReference type="PANTHER" id="PTHR30535:SF34">
    <property type="entry name" value="MOLYBDATE-BINDING PROTEIN MOLA"/>
    <property type="match status" value="1"/>
</dbReference>
<evidence type="ECO:0000313" key="3">
    <source>
        <dbReference type="EMBL" id="OIJ20886.1"/>
    </source>
</evidence>
<feature type="domain" description="Fe/B12 periplasmic-binding" evidence="2">
    <location>
        <begin position="19"/>
        <end position="279"/>
    </location>
</feature>
<dbReference type="PANTHER" id="PTHR30535">
    <property type="entry name" value="VITAMIN B12-BINDING PROTEIN"/>
    <property type="match status" value="1"/>
</dbReference>
<dbReference type="Pfam" id="PF01497">
    <property type="entry name" value="Peripla_BP_2"/>
    <property type="match status" value="1"/>
</dbReference>
<accession>A0A1S2M8G3</accession>
<dbReference type="Proteomes" id="UP000180057">
    <property type="component" value="Unassembled WGS sequence"/>
</dbReference>
<dbReference type="SUPFAM" id="SSF53807">
    <property type="entry name" value="Helical backbone' metal receptor"/>
    <property type="match status" value="1"/>
</dbReference>
<organism evidence="3 4">
    <name type="scientific">Anaerobacillus alkalidiazotrophicus</name>
    <dbReference type="NCBI Taxonomy" id="472963"/>
    <lineage>
        <taxon>Bacteria</taxon>
        <taxon>Bacillati</taxon>
        <taxon>Bacillota</taxon>
        <taxon>Bacilli</taxon>
        <taxon>Bacillales</taxon>
        <taxon>Bacillaceae</taxon>
        <taxon>Anaerobacillus</taxon>
    </lineage>
</organism>
<protein>
    <recommendedName>
        <fullName evidence="2">Fe/B12 periplasmic-binding domain-containing protein</fullName>
    </recommendedName>
</protein>
<keyword evidence="4" id="KW-1185">Reference proteome</keyword>
<gene>
    <name evidence="3" type="ORF">BKP45_07905</name>
</gene>
<dbReference type="STRING" id="472963.BKP45_07905"/>